<keyword evidence="2" id="KW-0479">Metal-binding</keyword>
<dbReference type="GO" id="GO:0006515">
    <property type="term" value="P:protein quality control for misfolded or incompletely synthesized proteins"/>
    <property type="evidence" value="ECO:0007669"/>
    <property type="project" value="TreeGrafter"/>
</dbReference>
<dbReference type="Pfam" id="PF01435">
    <property type="entry name" value="Peptidase_M48"/>
    <property type="match status" value="1"/>
</dbReference>
<keyword evidence="4 6" id="KW-0862">Zinc</keyword>
<dbReference type="GO" id="GO:0004222">
    <property type="term" value="F:metalloendopeptidase activity"/>
    <property type="evidence" value="ECO:0007669"/>
    <property type="project" value="InterPro"/>
</dbReference>
<evidence type="ECO:0000256" key="3">
    <source>
        <dbReference type="ARBA" id="ARBA00022801"/>
    </source>
</evidence>
<dbReference type="OrthoDB" id="7464992at2759"/>
<dbReference type="EMBL" id="CAJVRM010000719">
    <property type="protein sequence ID" value="CAG8983186.1"/>
    <property type="molecule type" value="Genomic_DNA"/>
</dbReference>
<dbReference type="GO" id="GO:0034982">
    <property type="term" value="P:mitochondrial protein processing"/>
    <property type="evidence" value="ECO:0007669"/>
    <property type="project" value="TreeGrafter"/>
</dbReference>
<keyword evidence="5 6" id="KW-0482">Metalloprotease</keyword>
<dbReference type="InterPro" id="IPR051156">
    <property type="entry name" value="Mito/Outer_Membr_Metalloprot"/>
</dbReference>
<evidence type="ECO:0000256" key="2">
    <source>
        <dbReference type="ARBA" id="ARBA00022723"/>
    </source>
</evidence>
<protein>
    <recommendedName>
        <fullName evidence="7">Peptidase M48 domain-containing protein</fullName>
    </recommendedName>
</protein>
<evidence type="ECO:0000256" key="5">
    <source>
        <dbReference type="ARBA" id="ARBA00023049"/>
    </source>
</evidence>
<dbReference type="Gene3D" id="3.30.2010.10">
    <property type="entry name" value="Metalloproteases ('zincins'), catalytic domain"/>
    <property type="match status" value="1"/>
</dbReference>
<name>A0A9N9M2U7_9HELO</name>
<keyword evidence="9" id="KW-1185">Reference proteome</keyword>
<organism evidence="8 9">
    <name type="scientific">Hymenoscyphus albidus</name>
    <dbReference type="NCBI Taxonomy" id="595503"/>
    <lineage>
        <taxon>Eukaryota</taxon>
        <taxon>Fungi</taxon>
        <taxon>Dikarya</taxon>
        <taxon>Ascomycota</taxon>
        <taxon>Pezizomycotina</taxon>
        <taxon>Leotiomycetes</taxon>
        <taxon>Helotiales</taxon>
        <taxon>Helotiaceae</taxon>
        <taxon>Hymenoscyphus</taxon>
    </lineage>
</organism>
<dbReference type="Proteomes" id="UP000701801">
    <property type="component" value="Unassembled WGS sequence"/>
</dbReference>
<evidence type="ECO:0000313" key="8">
    <source>
        <dbReference type="EMBL" id="CAG8983186.1"/>
    </source>
</evidence>
<keyword evidence="3 6" id="KW-0378">Hydrolase</keyword>
<evidence type="ECO:0000256" key="6">
    <source>
        <dbReference type="RuleBase" id="RU003983"/>
    </source>
</evidence>
<dbReference type="CDD" id="cd07331">
    <property type="entry name" value="M48C_Oma1_like"/>
    <property type="match status" value="1"/>
</dbReference>
<gene>
    <name evidence="8" type="ORF">HYALB_00004013</name>
</gene>
<dbReference type="PANTHER" id="PTHR22726:SF1">
    <property type="entry name" value="METALLOENDOPEPTIDASE OMA1, MITOCHONDRIAL"/>
    <property type="match status" value="1"/>
</dbReference>
<keyword evidence="1 6" id="KW-0645">Protease</keyword>
<dbReference type="AlphaFoldDB" id="A0A9N9M2U7"/>
<accession>A0A9N9M2U7</accession>
<evidence type="ECO:0000259" key="7">
    <source>
        <dbReference type="Pfam" id="PF01435"/>
    </source>
</evidence>
<comment type="similarity">
    <text evidence="6">Belongs to the peptidase M48 family.</text>
</comment>
<evidence type="ECO:0000256" key="1">
    <source>
        <dbReference type="ARBA" id="ARBA00022670"/>
    </source>
</evidence>
<comment type="cofactor">
    <cofactor evidence="6">
        <name>Zn(2+)</name>
        <dbReference type="ChEBI" id="CHEBI:29105"/>
    </cofactor>
    <text evidence="6">Binds 1 zinc ion per subunit.</text>
</comment>
<evidence type="ECO:0000313" key="9">
    <source>
        <dbReference type="Proteomes" id="UP000701801"/>
    </source>
</evidence>
<sequence>MLSRVLHATFRASNRASPLTLATPSVPLFSKPPRPLQWQGLRFQSEFRRPGGRRRPQSSWGRQYDPYAHRSAKPFLTSEQILRTFRNPQTHVVGAAIAGGGVIFYVTHQEEVPVSGRTRFNCYSDKTVEEHGELLYQHVMAENAGRILPESDRRSRMVNRVMSRLIAASNLENVNWEVHVIKSNEVNAFVIPGGKVFVYSGILPIAQTDDGLATILGHEIAHNIARHAAESMSRTILLEPVRWFSYALDATGYTAGFGRILGDLALDLGLTRPASRMQESEADYIGLMMMSKACYDPTQAPGVWQRMEAAHPGGIPAWLSTHPTNMSRIETMQGWLPKAESARAESGCTATIDYARGFQGALGDLGAFGGWGSMR</sequence>
<proteinExistence type="inferred from homology"/>
<evidence type="ECO:0000256" key="4">
    <source>
        <dbReference type="ARBA" id="ARBA00022833"/>
    </source>
</evidence>
<dbReference type="GO" id="GO:0046872">
    <property type="term" value="F:metal ion binding"/>
    <property type="evidence" value="ECO:0007669"/>
    <property type="project" value="UniProtKB-KW"/>
</dbReference>
<feature type="domain" description="Peptidase M48" evidence="7">
    <location>
        <begin position="154"/>
        <end position="335"/>
    </location>
</feature>
<dbReference type="InterPro" id="IPR001915">
    <property type="entry name" value="Peptidase_M48"/>
</dbReference>
<dbReference type="PANTHER" id="PTHR22726">
    <property type="entry name" value="METALLOENDOPEPTIDASE OMA1"/>
    <property type="match status" value="1"/>
</dbReference>
<comment type="caution">
    <text evidence="8">The sequence shown here is derived from an EMBL/GenBank/DDBJ whole genome shotgun (WGS) entry which is preliminary data.</text>
</comment>
<reference evidence="8" key="1">
    <citation type="submission" date="2021-07" db="EMBL/GenBank/DDBJ databases">
        <authorList>
            <person name="Durling M."/>
        </authorList>
    </citation>
    <scope>NUCLEOTIDE SEQUENCE</scope>
</reference>
<dbReference type="GO" id="GO:0005743">
    <property type="term" value="C:mitochondrial inner membrane"/>
    <property type="evidence" value="ECO:0007669"/>
    <property type="project" value="TreeGrafter"/>
</dbReference>